<evidence type="ECO:0008006" key="4">
    <source>
        <dbReference type="Google" id="ProtNLM"/>
    </source>
</evidence>
<evidence type="ECO:0000313" key="2">
    <source>
        <dbReference type="EMBL" id="MBK4719319.1"/>
    </source>
</evidence>
<gene>
    <name evidence="2" type="ORF">JJL56_10590</name>
</gene>
<dbReference type="EMBL" id="JAEPIV010000003">
    <property type="protein sequence ID" value="MBK4719319.1"/>
    <property type="molecule type" value="Genomic_DNA"/>
</dbReference>
<dbReference type="Proteomes" id="UP000654452">
    <property type="component" value="Unassembled WGS sequence"/>
</dbReference>
<proteinExistence type="predicted"/>
<dbReference type="RefSeq" id="WP_200485103.1">
    <property type="nucleotide sequence ID" value="NZ_JAEPIV010000003.1"/>
</dbReference>
<feature type="region of interest" description="Disordered" evidence="1">
    <location>
        <begin position="1"/>
        <end position="27"/>
    </location>
</feature>
<protein>
    <recommendedName>
        <fullName evidence="4">Antifreeze glycopeptide polyprotein</fullName>
    </recommendedName>
</protein>
<sequence>MSGSPADAGDAAGRRRRFAAPSRGGRAGAGAVSMFAVSFLGLAPLALALSGALMGAATPAPAQTYTQAVPSGPPIRLFPPPERMAVPDVESGVGRVLDDPLTSPVPPSPGLPSAPLSLTPPIHTPSFDVVPTVASPSAIAVETLGPLDPDGAGPLAGAAGLGGDPWRGIPRAEVLALLPELPTLTPSPAVKELQRRLLLSRGSPAAAPGEPEPARRFGALRVEKLAAMGDPRGAADLAALLPEAMTADEAAARALTDAELLAGPLDCAAATDRAMPFSGPYWQRVALFCRLRAGRIGGGAPMEAPPEVGPGPTGDDLAFEMLREQPGGDPDFLRVAEAMAGGPAVRPRSLKDPSPLTLAALRALQAGLPPDVLSLIDPARLAAVASNTGTDPATRVTAAERAATALFLDSRRLAEAYRAAPAKGDELLRLKDAAARDRTARTRALVQQAMLAAMVGGRRVELAGLALELLDPPMLAGPAGAVVADMLDTLSPTPDAAALAPAAARLCFALGRADKGKRWHDLALRSRPTAEVARLWPLAVIALGPPPGGGALGLAGWLDESLRGADLEARGRVVGQLALLQAMGVAVPEEAWRKTAASDDEAPMPADARPPTADPALWQRLAEASADRRVGETALAALLLLGNAGPAGTPPAVVARVVAALRAVGLDSDARAIAREAAAALAG</sequence>
<name>A0ABS1HWZ2_9PROT</name>
<comment type="caution">
    <text evidence="2">The sequence shown here is derived from an EMBL/GenBank/DDBJ whole genome shotgun (WGS) entry which is preliminary data.</text>
</comment>
<evidence type="ECO:0000313" key="3">
    <source>
        <dbReference type="Proteomes" id="UP000654452"/>
    </source>
</evidence>
<keyword evidence="3" id="KW-1185">Reference proteome</keyword>
<evidence type="ECO:0000256" key="1">
    <source>
        <dbReference type="SAM" id="MobiDB-lite"/>
    </source>
</evidence>
<reference evidence="2 3" key="1">
    <citation type="submission" date="2021-01" db="EMBL/GenBank/DDBJ databases">
        <title>Azospirillum sp. YIM DDC1 draft genome.</title>
        <authorList>
            <person name="Wang Y.-X."/>
        </authorList>
    </citation>
    <scope>NUCLEOTIDE SEQUENCE [LARGE SCALE GENOMIC DNA]</scope>
    <source>
        <strain evidence="2 3">YIM DDC1</strain>
    </source>
</reference>
<organism evidence="2 3">
    <name type="scientific">Azospirillum aestuarii</name>
    <dbReference type="NCBI Taxonomy" id="2802052"/>
    <lineage>
        <taxon>Bacteria</taxon>
        <taxon>Pseudomonadati</taxon>
        <taxon>Pseudomonadota</taxon>
        <taxon>Alphaproteobacteria</taxon>
        <taxon>Rhodospirillales</taxon>
        <taxon>Azospirillaceae</taxon>
        <taxon>Azospirillum</taxon>
    </lineage>
</organism>
<accession>A0ABS1HWZ2</accession>
<feature type="compositionally biased region" description="Low complexity" evidence="1">
    <location>
        <begin position="1"/>
        <end position="11"/>
    </location>
</feature>